<evidence type="ECO:0000256" key="4">
    <source>
        <dbReference type="PIRSR" id="PIRSR000103-1"/>
    </source>
</evidence>
<dbReference type="GO" id="GO:0016491">
    <property type="term" value="F:oxidoreductase activity"/>
    <property type="evidence" value="ECO:0007669"/>
    <property type="project" value="UniProtKB-KW"/>
</dbReference>
<gene>
    <name evidence="7" type="ORF">MJB10_12305</name>
</gene>
<reference evidence="7" key="1">
    <citation type="submission" date="2022-02" db="EMBL/GenBank/DDBJ databases">
        <title>Paenibacillus sp. MBLB1832 Whole Genome Shotgun Sequencing.</title>
        <authorList>
            <person name="Hwang C.Y."/>
            <person name="Cho E.-S."/>
            <person name="Seo M.-J."/>
        </authorList>
    </citation>
    <scope>NUCLEOTIDE SEQUENCE</scope>
    <source>
        <strain evidence="7">MBLB1832</strain>
    </source>
</reference>
<dbReference type="InterPro" id="IPR029154">
    <property type="entry name" value="HIBADH-like_NADP-bd"/>
</dbReference>
<dbReference type="EC" id="1.1.-.-" evidence="7"/>
<dbReference type="Gene3D" id="3.40.50.720">
    <property type="entry name" value="NAD(P)-binding Rossmann-like Domain"/>
    <property type="match status" value="1"/>
</dbReference>
<evidence type="ECO:0000313" key="8">
    <source>
        <dbReference type="Proteomes" id="UP001304650"/>
    </source>
</evidence>
<feature type="active site" evidence="4">
    <location>
        <position position="177"/>
    </location>
</feature>
<evidence type="ECO:0000259" key="5">
    <source>
        <dbReference type="Pfam" id="PF03446"/>
    </source>
</evidence>
<dbReference type="InterPro" id="IPR008927">
    <property type="entry name" value="6-PGluconate_DH-like_C_sf"/>
</dbReference>
<evidence type="ECO:0000259" key="6">
    <source>
        <dbReference type="Pfam" id="PF14833"/>
    </source>
</evidence>
<dbReference type="EMBL" id="CP130319">
    <property type="protein sequence ID" value="WNR46831.1"/>
    <property type="molecule type" value="Genomic_DNA"/>
</dbReference>
<feature type="domain" description="6-phosphogluconate dehydrogenase NADP-binding" evidence="5">
    <location>
        <begin position="10"/>
        <end position="167"/>
    </location>
</feature>
<dbReference type="InterPro" id="IPR006115">
    <property type="entry name" value="6PGDH_NADP-bd"/>
</dbReference>
<evidence type="ECO:0000313" key="7">
    <source>
        <dbReference type="EMBL" id="WNR46831.1"/>
    </source>
</evidence>
<dbReference type="KEGG" id="proo:MJB10_12305"/>
<protein>
    <submittedName>
        <fullName evidence="7">NAD(P)-dependent oxidoreductase</fullName>
        <ecNumber evidence="7">1.1.-.-</ecNumber>
    </submittedName>
</protein>
<dbReference type="AlphaFoldDB" id="A0AA96LT65"/>
<organism evidence="7 8">
    <name type="scientific">Paenibacillus roseopurpureus</name>
    <dbReference type="NCBI Taxonomy" id="2918901"/>
    <lineage>
        <taxon>Bacteria</taxon>
        <taxon>Bacillati</taxon>
        <taxon>Bacillota</taxon>
        <taxon>Bacilli</taxon>
        <taxon>Bacillales</taxon>
        <taxon>Paenibacillaceae</taxon>
        <taxon>Paenibacillus</taxon>
    </lineage>
</organism>
<evidence type="ECO:0000256" key="2">
    <source>
        <dbReference type="ARBA" id="ARBA00023002"/>
    </source>
</evidence>
<dbReference type="Pfam" id="PF14833">
    <property type="entry name" value="NAD_binding_11"/>
    <property type="match status" value="1"/>
</dbReference>
<sequence length="301" mass="32335">MKRTIDNSVIGFIGTGVMGLSMAGHLLKNGFSLHVYSRTKAKAESLIQQGAIWHDSPASLAQAADVILTMVGYPKDVEDVYLGEHGVIHHVRPGSLLIDLTTSIPALAKEIERKALERELQFLDAPVSGGDIGAREARLSIMVGGSEEAFENAVPVLEVIGTTIVHQGPSGSGQYTKMCNQIAIAAKMVGVCESIKYAEASGLDPATVLRSIEFGAAGSWTLSNLAPRIIQEDYAPGFYVKHFIKDMQIALDSSKELGLKLPGLSLARALYEQLAEIGEENSGTHALYKVYQYNQVPVLNA</sequence>
<dbReference type="Proteomes" id="UP001304650">
    <property type="component" value="Chromosome"/>
</dbReference>
<dbReference type="PANTHER" id="PTHR43060">
    <property type="entry name" value="3-HYDROXYISOBUTYRATE DEHYDROGENASE-LIKE 1, MITOCHONDRIAL-RELATED"/>
    <property type="match status" value="1"/>
</dbReference>
<dbReference type="InterPro" id="IPR015815">
    <property type="entry name" value="HIBADH-related"/>
</dbReference>
<dbReference type="InterPro" id="IPR036291">
    <property type="entry name" value="NAD(P)-bd_dom_sf"/>
</dbReference>
<evidence type="ECO:0000256" key="3">
    <source>
        <dbReference type="ARBA" id="ARBA00023027"/>
    </source>
</evidence>
<dbReference type="Gene3D" id="1.10.1040.10">
    <property type="entry name" value="N-(1-d-carboxylethyl)-l-norvaline Dehydrogenase, domain 2"/>
    <property type="match status" value="1"/>
</dbReference>
<dbReference type="InterPro" id="IPR013328">
    <property type="entry name" value="6PGD_dom2"/>
</dbReference>
<keyword evidence="3" id="KW-0520">NAD</keyword>
<comment type="similarity">
    <text evidence="1">Belongs to the HIBADH-related family.</text>
</comment>
<name>A0AA96LT65_9BACL</name>
<dbReference type="PANTHER" id="PTHR43060:SF15">
    <property type="entry name" value="3-HYDROXYISOBUTYRATE DEHYDROGENASE-LIKE 1, MITOCHONDRIAL-RELATED"/>
    <property type="match status" value="1"/>
</dbReference>
<feature type="domain" description="3-hydroxyisobutyrate dehydrogenase-like NAD-binding" evidence="6">
    <location>
        <begin position="171"/>
        <end position="291"/>
    </location>
</feature>
<dbReference type="GO" id="GO:0050661">
    <property type="term" value="F:NADP binding"/>
    <property type="evidence" value="ECO:0007669"/>
    <property type="project" value="InterPro"/>
</dbReference>
<dbReference type="Pfam" id="PF03446">
    <property type="entry name" value="NAD_binding_2"/>
    <property type="match status" value="1"/>
</dbReference>
<keyword evidence="2 7" id="KW-0560">Oxidoreductase</keyword>
<accession>A0AA96LT65</accession>
<dbReference type="SUPFAM" id="SSF48179">
    <property type="entry name" value="6-phosphogluconate dehydrogenase C-terminal domain-like"/>
    <property type="match status" value="1"/>
</dbReference>
<evidence type="ECO:0000256" key="1">
    <source>
        <dbReference type="ARBA" id="ARBA00009080"/>
    </source>
</evidence>
<keyword evidence="8" id="KW-1185">Reference proteome</keyword>
<dbReference type="GO" id="GO:0051287">
    <property type="term" value="F:NAD binding"/>
    <property type="evidence" value="ECO:0007669"/>
    <property type="project" value="InterPro"/>
</dbReference>
<dbReference type="PIRSF" id="PIRSF000103">
    <property type="entry name" value="HIBADH"/>
    <property type="match status" value="1"/>
</dbReference>
<proteinExistence type="inferred from homology"/>
<dbReference type="SUPFAM" id="SSF51735">
    <property type="entry name" value="NAD(P)-binding Rossmann-fold domains"/>
    <property type="match status" value="1"/>
</dbReference>
<dbReference type="RefSeq" id="WP_314805227.1">
    <property type="nucleotide sequence ID" value="NZ_CP130319.1"/>
</dbReference>